<proteinExistence type="inferred from homology"/>
<keyword evidence="4" id="KW-0804">Transcription</keyword>
<evidence type="ECO:0000256" key="2">
    <source>
        <dbReference type="ARBA" id="ARBA00023015"/>
    </source>
</evidence>
<evidence type="ECO:0000256" key="4">
    <source>
        <dbReference type="ARBA" id="ARBA00023163"/>
    </source>
</evidence>
<dbReference type="InterPro" id="IPR036390">
    <property type="entry name" value="WH_DNA-bd_sf"/>
</dbReference>
<reference evidence="7" key="1">
    <citation type="journal article" date="2019" name="Int. J. Syst. Evol. Microbiol.">
        <title>The Global Catalogue of Microorganisms (GCM) 10K type strain sequencing project: providing services to taxonomists for standard genome sequencing and annotation.</title>
        <authorList>
            <consortium name="The Broad Institute Genomics Platform"/>
            <consortium name="The Broad Institute Genome Sequencing Center for Infectious Disease"/>
            <person name="Wu L."/>
            <person name="Ma J."/>
        </authorList>
    </citation>
    <scope>NUCLEOTIDE SEQUENCE [LARGE SCALE GENOMIC DNA]</scope>
    <source>
        <strain evidence="7">JCM 17705</strain>
    </source>
</reference>
<evidence type="ECO:0000256" key="1">
    <source>
        <dbReference type="ARBA" id="ARBA00009437"/>
    </source>
</evidence>
<dbReference type="RefSeq" id="WP_345209446.1">
    <property type="nucleotide sequence ID" value="NZ_BAABFT010000001.1"/>
</dbReference>
<gene>
    <name evidence="6" type="primary">cynR</name>
    <name evidence="6" type="ORF">GCM10023149_05400</name>
</gene>
<dbReference type="InterPro" id="IPR005119">
    <property type="entry name" value="LysR_subst-bd"/>
</dbReference>
<dbReference type="PANTHER" id="PTHR30419">
    <property type="entry name" value="HTH-TYPE TRANSCRIPTIONAL REGULATOR YBHD"/>
    <property type="match status" value="1"/>
</dbReference>
<feature type="domain" description="HTH lysR-type" evidence="5">
    <location>
        <begin position="1"/>
        <end position="58"/>
    </location>
</feature>
<keyword evidence="2" id="KW-0805">Transcription regulation</keyword>
<evidence type="ECO:0000313" key="6">
    <source>
        <dbReference type="EMBL" id="GAA4310652.1"/>
    </source>
</evidence>
<evidence type="ECO:0000259" key="5">
    <source>
        <dbReference type="PROSITE" id="PS50931"/>
    </source>
</evidence>
<comment type="caution">
    <text evidence="6">The sequence shown here is derived from an EMBL/GenBank/DDBJ whole genome shotgun (WGS) entry which is preliminary data.</text>
</comment>
<dbReference type="Pfam" id="PF00126">
    <property type="entry name" value="HTH_1"/>
    <property type="match status" value="1"/>
</dbReference>
<keyword evidence="3" id="KW-0238">DNA-binding</keyword>
<sequence>MELRQLQYFVKAAETENFTEAAAAVYITQSTLSQQIKQLEEELGMLLFDRVGKHVRITEAGNTFLPHARKILNEVQKGKQAIAELNNVTAGELNLGVSYAFTSLLLPVLAPFSTKYPGIRIFITYGNPEELEKKLRLAELDMILAFHNESNDEDLEMQLLFSSRIVMVVAKTNPLAKLEKITLSELAKQQLILPGKGFSSREFVNNLFAEKKIIPNIKIELNDVHSLLSLIQDGPWATILNEKALIGWDKVAAVPIVAKGLKRQSHILWQKGVYRKKAAVLFIEELLAVMSSSGTTS</sequence>
<accession>A0ABP8FU45</accession>
<dbReference type="EMBL" id="BAABFT010000001">
    <property type="protein sequence ID" value="GAA4310652.1"/>
    <property type="molecule type" value="Genomic_DNA"/>
</dbReference>
<dbReference type="PROSITE" id="PS50931">
    <property type="entry name" value="HTH_LYSR"/>
    <property type="match status" value="1"/>
</dbReference>
<keyword evidence="7" id="KW-1185">Reference proteome</keyword>
<dbReference type="Gene3D" id="1.10.10.10">
    <property type="entry name" value="Winged helix-like DNA-binding domain superfamily/Winged helix DNA-binding domain"/>
    <property type="match status" value="1"/>
</dbReference>
<name>A0ABP8FU45_9SPHI</name>
<dbReference type="SUPFAM" id="SSF53850">
    <property type="entry name" value="Periplasmic binding protein-like II"/>
    <property type="match status" value="1"/>
</dbReference>
<comment type="similarity">
    <text evidence="1">Belongs to the LysR transcriptional regulatory family.</text>
</comment>
<dbReference type="PRINTS" id="PR00039">
    <property type="entry name" value="HTHLYSR"/>
</dbReference>
<dbReference type="InterPro" id="IPR036388">
    <property type="entry name" value="WH-like_DNA-bd_sf"/>
</dbReference>
<evidence type="ECO:0000313" key="7">
    <source>
        <dbReference type="Proteomes" id="UP001500582"/>
    </source>
</evidence>
<evidence type="ECO:0000256" key="3">
    <source>
        <dbReference type="ARBA" id="ARBA00023125"/>
    </source>
</evidence>
<organism evidence="6 7">
    <name type="scientific">Mucilaginibacter gynuensis</name>
    <dbReference type="NCBI Taxonomy" id="1302236"/>
    <lineage>
        <taxon>Bacteria</taxon>
        <taxon>Pseudomonadati</taxon>
        <taxon>Bacteroidota</taxon>
        <taxon>Sphingobacteriia</taxon>
        <taxon>Sphingobacteriales</taxon>
        <taxon>Sphingobacteriaceae</taxon>
        <taxon>Mucilaginibacter</taxon>
    </lineage>
</organism>
<dbReference type="SUPFAM" id="SSF46785">
    <property type="entry name" value="Winged helix' DNA-binding domain"/>
    <property type="match status" value="1"/>
</dbReference>
<dbReference type="InterPro" id="IPR050950">
    <property type="entry name" value="HTH-type_LysR_regulators"/>
</dbReference>
<dbReference type="CDD" id="cd05466">
    <property type="entry name" value="PBP2_LTTR_substrate"/>
    <property type="match status" value="1"/>
</dbReference>
<dbReference type="Gene3D" id="3.40.190.290">
    <property type="match status" value="1"/>
</dbReference>
<dbReference type="Proteomes" id="UP001500582">
    <property type="component" value="Unassembled WGS sequence"/>
</dbReference>
<dbReference type="Pfam" id="PF03466">
    <property type="entry name" value="LysR_substrate"/>
    <property type="match status" value="1"/>
</dbReference>
<protein>
    <submittedName>
        <fullName evidence="6">Transcriptional regulator CynR</fullName>
    </submittedName>
</protein>
<dbReference type="InterPro" id="IPR000847">
    <property type="entry name" value="LysR_HTH_N"/>
</dbReference>